<organism evidence="1 2">
    <name type="scientific">Amblyomma americanum</name>
    <name type="common">Lone star tick</name>
    <dbReference type="NCBI Taxonomy" id="6943"/>
    <lineage>
        <taxon>Eukaryota</taxon>
        <taxon>Metazoa</taxon>
        <taxon>Ecdysozoa</taxon>
        <taxon>Arthropoda</taxon>
        <taxon>Chelicerata</taxon>
        <taxon>Arachnida</taxon>
        <taxon>Acari</taxon>
        <taxon>Parasitiformes</taxon>
        <taxon>Ixodida</taxon>
        <taxon>Ixodoidea</taxon>
        <taxon>Ixodidae</taxon>
        <taxon>Amblyomminae</taxon>
        <taxon>Amblyomma</taxon>
    </lineage>
</organism>
<keyword evidence="2" id="KW-1185">Reference proteome</keyword>
<sequence>MLELSGPILPSALHGLCTLFGSSQEKGAFSFVTAPESHTAAFNAFHPQPAAAPAAFATEALKDCGLSLPFVQHMCTKPQGPAPVLTCVQAEERGYDISACT</sequence>
<dbReference type="AlphaFoldDB" id="A0AAQ4DMA3"/>
<evidence type="ECO:0000313" key="1">
    <source>
        <dbReference type="EMBL" id="KAK8763593.1"/>
    </source>
</evidence>
<evidence type="ECO:0000313" key="2">
    <source>
        <dbReference type="Proteomes" id="UP001321473"/>
    </source>
</evidence>
<name>A0AAQ4DMA3_AMBAM</name>
<comment type="caution">
    <text evidence="1">The sequence shown here is derived from an EMBL/GenBank/DDBJ whole genome shotgun (WGS) entry which is preliminary data.</text>
</comment>
<reference evidence="1 2" key="1">
    <citation type="journal article" date="2023" name="Arcadia Sci">
        <title>De novo assembly of a long-read Amblyomma americanum tick genome.</title>
        <authorList>
            <person name="Chou S."/>
            <person name="Poskanzer K.E."/>
            <person name="Rollins M."/>
            <person name="Thuy-Boun P.S."/>
        </authorList>
    </citation>
    <scope>NUCLEOTIDE SEQUENCE [LARGE SCALE GENOMIC DNA]</scope>
    <source>
        <strain evidence="1">F_SG_1</strain>
        <tissue evidence="1">Salivary glands</tissue>
    </source>
</reference>
<protein>
    <submittedName>
        <fullName evidence="1">Uncharacterized protein</fullName>
    </submittedName>
</protein>
<accession>A0AAQ4DMA3</accession>
<dbReference type="Proteomes" id="UP001321473">
    <property type="component" value="Unassembled WGS sequence"/>
</dbReference>
<proteinExistence type="predicted"/>
<dbReference type="EMBL" id="JARKHS020029173">
    <property type="protein sequence ID" value="KAK8763593.1"/>
    <property type="molecule type" value="Genomic_DNA"/>
</dbReference>
<gene>
    <name evidence="1" type="ORF">V5799_033797</name>
</gene>